<accession>A0ABD6CKY5</accession>
<dbReference type="Proteomes" id="UP001597085">
    <property type="component" value="Unassembled WGS sequence"/>
</dbReference>
<name>A0ABD6CKY5_9EURY</name>
<comment type="caution">
    <text evidence="2">The sequence shown here is derived from an EMBL/GenBank/DDBJ whole genome shotgun (WGS) entry which is preliminary data.</text>
</comment>
<dbReference type="Gene3D" id="3.30.70.20">
    <property type="match status" value="1"/>
</dbReference>
<reference evidence="2 3" key="1">
    <citation type="journal article" date="2019" name="Int. J. Syst. Evol. Microbiol.">
        <title>The Global Catalogue of Microorganisms (GCM) 10K type strain sequencing project: providing services to taxonomists for standard genome sequencing and annotation.</title>
        <authorList>
            <consortium name="The Broad Institute Genomics Platform"/>
            <consortium name="The Broad Institute Genome Sequencing Center for Infectious Disease"/>
            <person name="Wu L."/>
            <person name="Ma J."/>
        </authorList>
    </citation>
    <scope>NUCLEOTIDE SEQUENCE [LARGE SCALE GENOMIC DNA]</scope>
    <source>
        <strain evidence="2 3">CGMCC 1.12121</strain>
    </source>
</reference>
<dbReference type="Pfam" id="PF13459">
    <property type="entry name" value="Fer4_15"/>
    <property type="match status" value="1"/>
</dbReference>
<dbReference type="EMBL" id="JBHUDK010000003">
    <property type="protein sequence ID" value="MFD1598069.1"/>
    <property type="molecule type" value="Genomic_DNA"/>
</dbReference>
<gene>
    <name evidence="2" type="ORF">ACFSBX_03755</name>
</gene>
<dbReference type="RefSeq" id="WP_256420076.1">
    <property type="nucleotide sequence ID" value="NZ_JANHDI010000001.1"/>
</dbReference>
<organism evidence="2 3">
    <name type="scientific">Halobellus rarus</name>
    <dbReference type="NCBI Taxonomy" id="1126237"/>
    <lineage>
        <taxon>Archaea</taxon>
        <taxon>Methanobacteriati</taxon>
        <taxon>Methanobacteriota</taxon>
        <taxon>Stenosarchaea group</taxon>
        <taxon>Halobacteria</taxon>
        <taxon>Halobacteriales</taxon>
        <taxon>Haloferacaceae</taxon>
        <taxon>Halobellus</taxon>
    </lineage>
</organism>
<evidence type="ECO:0000313" key="3">
    <source>
        <dbReference type="Proteomes" id="UP001597085"/>
    </source>
</evidence>
<dbReference type="AlphaFoldDB" id="A0ABD6CKY5"/>
<proteinExistence type="predicted"/>
<protein>
    <submittedName>
        <fullName evidence="2">Ferredoxin</fullName>
    </submittedName>
</protein>
<sequence>MTTEYRVRLDREACEGVFACLVRDDRFVEASDGLATVEASDSPATVAGGRGGGDGSDVAAGEADESGELLVSFADERLEDARQAARACPVDAIDVLPGAENE</sequence>
<evidence type="ECO:0000256" key="1">
    <source>
        <dbReference type="SAM" id="MobiDB-lite"/>
    </source>
</evidence>
<feature type="region of interest" description="Disordered" evidence="1">
    <location>
        <begin position="38"/>
        <end position="61"/>
    </location>
</feature>
<keyword evidence="3" id="KW-1185">Reference proteome</keyword>
<evidence type="ECO:0000313" key="2">
    <source>
        <dbReference type="EMBL" id="MFD1598069.1"/>
    </source>
</evidence>